<dbReference type="EnsemblBacteria" id="CCC77986">
    <property type="protein sequence ID" value="CCC77986"/>
    <property type="gene ID" value="lp_0489"/>
</dbReference>
<dbReference type="InterPro" id="IPR029061">
    <property type="entry name" value="THDP-binding"/>
</dbReference>
<comment type="cofactor">
    <cofactor evidence="1">
        <name>thiamine diphosphate</name>
        <dbReference type="ChEBI" id="CHEBI:58937"/>
    </cofactor>
</comment>
<dbReference type="KEGG" id="lpl:lp_0489"/>
<evidence type="ECO:0000313" key="6">
    <source>
        <dbReference type="Proteomes" id="UP000000432"/>
    </source>
</evidence>
<dbReference type="EC" id="2.2.1.1" evidence="5"/>
<evidence type="ECO:0000256" key="3">
    <source>
        <dbReference type="ARBA" id="ARBA00023052"/>
    </source>
</evidence>
<evidence type="ECO:0000256" key="2">
    <source>
        <dbReference type="ARBA" id="ARBA00007131"/>
    </source>
</evidence>
<dbReference type="eggNOG" id="COG3959">
    <property type="taxonomic scope" value="Bacteria"/>
</dbReference>
<dbReference type="Pfam" id="PF00456">
    <property type="entry name" value="Transketolase_N"/>
    <property type="match status" value="1"/>
</dbReference>
<dbReference type="EMBL" id="AL935263">
    <property type="protein sequence ID" value="CCC77986.1"/>
    <property type="molecule type" value="Genomic_DNA"/>
</dbReference>
<reference evidence="5 6" key="1">
    <citation type="journal article" date="2003" name="Proc. Natl. Acad. Sci. U.S.A.">
        <title>Complete genome sequence of Lactobacillus plantarum WCFS1.</title>
        <authorList>
            <person name="Kleerebezem M."/>
            <person name="Boekhorst J."/>
            <person name="van Kranenburg R."/>
            <person name="Molenaar D."/>
            <person name="Kuipers O.P."/>
            <person name="Leer R."/>
            <person name="Tarchini R."/>
            <person name="Peters S.A."/>
            <person name="Sandbrink H.M."/>
            <person name="Fiers M.W."/>
            <person name="Stiekema W."/>
            <person name="Lankhorst R.M."/>
            <person name="Bron P.A."/>
            <person name="Hoffer S.M."/>
            <person name="Groot M.N."/>
            <person name="Kerkhoven R."/>
            <person name="de Vries M."/>
            <person name="Ursing B."/>
            <person name="de Vos W.M."/>
            <person name="Siezen R.J."/>
        </authorList>
    </citation>
    <scope>NUCLEOTIDE SEQUENCE [LARGE SCALE GENOMIC DNA]</scope>
    <source>
        <strain evidence="6">ATCC BAA-793 / NCIMB 8826 / WCFS1</strain>
    </source>
</reference>
<comment type="similarity">
    <text evidence="2">Belongs to the transketolase family.</text>
</comment>
<evidence type="ECO:0000259" key="4">
    <source>
        <dbReference type="Pfam" id="PF00456"/>
    </source>
</evidence>
<dbReference type="SUPFAM" id="SSF52518">
    <property type="entry name" value="Thiamin diphosphate-binding fold (THDP-binding)"/>
    <property type="match status" value="1"/>
</dbReference>
<dbReference type="AlphaFoldDB" id="F9UKX1"/>
<dbReference type="Proteomes" id="UP000000432">
    <property type="component" value="Chromosome"/>
</dbReference>
<dbReference type="PANTHER" id="PTHR47514:SF1">
    <property type="entry name" value="TRANSKETOLASE N-TERMINAL SECTION-RELATED"/>
    <property type="match status" value="1"/>
</dbReference>
<feature type="domain" description="Transketolase N-terminal" evidence="4">
    <location>
        <begin position="62"/>
        <end position="271"/>
    </location>
</feature>
<keyword evidence="3" id="KW-0786">Thiamine pyrophosphate</keyword>
<dbReference type="OrthoDB" id="8732661at2"/>
<dbReference type="PhylomeDB" id="F9UKX1"/>
<organism evidence="5 6">
    <name type="scientific">Lactiplantibacillus plantarum (strain ATCC BAA-793 / NCIMB 8826 / WCFS1)</name>
    <name type="common">Lactobacillus plantarum</name>
    <dbReference type="NCBI Taxonomy" id="220668"/>
    <lineage>
        <taxon>Bacteria</taxon>
        <taxon>Bacillati</taxon>
        <taxon>Bacillota</taxon>
        <taxon>Bacilli</taxon>
        <taxon>Lactobacillales</taxon>
        <taxon>Lactobacillaceae</taxon>
        <taxon>Lactiplantibacillus</taxon>
    </lineage>
</organism>
<reference evidence="5 6" key="3">
    <citation type="journal article" date="2012" name="J. Bacteriol.">
        <title>Complete resequencing and reannotation of the Lactobacillus plantarum WCFS1 genome.</title>
        <authorList>
            <person name="Siezen R.J."/>
            <person name="Francke C."/>
            <person name="Renckens B."/>
            <person name="Boekhorst J."/>
            <person name="Wels M."/>
            <person name="Kleerebezem M."/>
            <person name="van Hijum S.A.F.T."/>
        </authorList>
    </citation>
    <scope>NUCLEOTIDE SEQUENCE [LARGE SCALE GENOMIC DNA]</scope>
    <source>
        <strain evidence="6">ATCC BAA-793 / NCIMB 8826 / WCFS1</strain>
    </source>
</reference>
<dbReference type="STRING" id="220668.lp_0489"/>
<name>F9UKX1_LACPL</name>
<sequence>MTNKQLSVTQQRKLLLDSFKIREEIIDIAATLTGCHIGGSLSITDLLNYSLELYGNNPLNEVILSKGHAAAALYAALFTKGILKEKPSLSYGIKGSLLLGHPNNELPGIPYSTGSLGHGIGYGAGWALGQRLKQKEGIAVVLGGDGELQEGSVWEALQVISSKQIHNLIYIIDRNQAQNDGFLDNISEYYDLSARFKSFGFQVVEIDGHNFNNIHSAFQNKSANKALVIIADTVKGKGIRLMEGNPKSHYAKISVSQADKWKKQIKYQYEKNYLN</sequence>
<evidence type="ECO:0000256" key="1">
    <source>
        <dbReference type="ARBA" id="ARBA00001964"/>
    </source>
</evidence>
<keyword evidence="5" id="KW-0808">Transferase</keyword>
<accession>F9UKX1</accession>
<evidence type="ECO:0000313" key="5">
    <source>
        <dbReference type="EMBL" id="CCC77986.1"/>
    </source>
</evidence>
<proteinExistence type="inferred from homology"/>
<dbReference type="RefSeq" id="WP_011101028.1">
    <property type="nucleotide sequence ID" value="NC_004567.2"/>
</dbReference>
<gene>
    <name evidence="5" type="primary">tkt1A</name>
    <name evidence="5" type="ordered locus">lp_0489</name>
</gene>
<dbReference type="Gene3D" id="3.40.50.970">
    <property type="match status" value="1"/>
</dbReference>
<reference key="2">
    <citation type="submission" date="2011-06" db="EMBL/GenBank/DDBJ databases">
        <title>Complete resequencing and reannotation of the Lactobacillus plantarum WCFS1 genome.</title>
        <authorList>
            <person name="Siezen R.J."/>
            <person name="Francke C."/>
            <person name="Renckens B."/>
            <person name="Boekhorst J."/>
            <person name="Wels M."/>
            <person name="Kleerebezem M."/>
            <person name="van Hijum S.A.F.T."/>
        </authorList>
    </citation>
    <scope>NUCLEOTIDE SEQUENCE</scope>
    <source>
        <strain>WCFS1</strain>
    </source>
</reference>
<dbReference type="HOGENOM" id="CLU_009227_4_1_9"/>
<keyword evidence="6" id="KW-1185">Reference proteome</keyword>
<dbReference type="GO" id="GO:0004802">
    <property type="term" value="F:transketolase activity"/>
    <property type="evidence" value="ECO:0007669"/>
    <property type="project" value="UniProtKB-EC"/>
</dbReference>
<dbReference type="PANTHER" id="PTHR47514">
    <property type="entry name" value="TRANSKETOLASE N-TERMINAL SECTION-RELATED"/>
    <property type="match status" value="1"/>
</dbReference>
<protein>
    <submittedName>
        <fullName evidence="5">Transketolase, thiamine diphosphate binding domain</fullName>
        <ecNumber evidence="5">2.2.1.1</ecNumber>
    </submittedName>
</protein>
<dbReference type="InterPro" id="IPR005474">
    <property type="entry name" value="Transketolase_N"/>
</dbReference>